<dbReference type="EMBL" id="CAKOFQ010006751">
    <property type="protein sequence ID" value="CAH1968222.1"/>
    <property type="molecule type" value="Genomic_DNA"/>
</dbReference>
<feature type="domain" description="AAA+ ATPase" evidence="5">
    <location>
        <begin position="1165"/>
        <end position="1302"/>
    </location>
</feature>
<name>A0A9P0KCT8_ACAOB</name>
<feature type="region of interest" description="Disordered" evidence="4">
    <location>
        <begin position="514"/>
        <end position="574"/>
    </location>
</feature>
<dbReference type="InterPro" id="IPR006073">
    <property type="entry name" value="GTP-bd"/>
</dbReference>
<accession>A0A9P0KCT8</accession>
<comment type="caution">
    <text evidence="6">The sequence shown here is derived from an EMBL/GenBank/DDBJ whole genome shotgun (WGS) entry which is preliminary data.</text>
</comment>
<feature type="compositionally biased region" description="Basic and acidic residues" evidence="4">
    <location>
        <begin position="700"/>
        <end position="709"/>
    </location>
</feature>
<evidence type="ECO:0000313" key="7">
    <source>
        <dbReference type="Proteomes" id="UP001152888"/>
    </source>
</evidence>
<dbReference type="PANTHER" id="PTHR23077">
    <property type="entry name" value="AAA-FAMILY ATPASE"/>
    <property type="match status" value="1"/>
</dbReference>
<dbReference type="PROSITE" id="PS00674">
    <property type="entry name" value="AAA"/>
    <property type="match status" value="2"/>
</dbReference>
<evidence type="ECO:0000256" key="4">
    <source>
        <dbReference type="SAM" id="MobiDB-lite"/>
    </source>
</evidence>
<dbReference type="GO" id="GO:0005524">
    <property type="term" value="F:ATP binding"/>
    <property type="evidence" value="ECO:0007669"/>
    <property type="project" value="UniProtKB-KW"/>
</dbReference>
<dbReference type="CDD" id="cd19530">
    <property type="entry name" value="RecA-like_NVL_r2-like"/>
    <property type="match status" value="1"/>
</dbReference>
<dbReference type="GO" id="GO:0003723">
    <property type="term" value="F:RNA binding"/>
    <property type="evidence" value="ECO:0007669"/>
    <property type="project" value="TreeGrafter"/>
</dbReference>
<comment type="similarity">
    <text evidence="1">Belongs to the AAA ATPase family.</text>
</comment>
<reference evidence="6" key="1">
    <citation type="submission" date="2022-03" db="EMBL/GenBank/DDBJ databases">
        <authorList>
            <person name="Sayadi A."/>
        </authorList>
    </citation>
    <scope>NUCLEOTIDE SEQUENCE</scope>
</reference>
<dbReference type="SUPFAM" id="SSF52540">
    <property type="entry name" value="P-loop containing nucleoside triphosphate hydrolases"/>
    <property type="match status" value="3"/>
</dbReference>
<dbReference type="CDD" id="cd01857">
    <property type="entry name" value="HSR1_MMR1"/>
    <property type="match status" value="1"/>
</dbReference>
<dbReference type="GO" id="GO:0042254">
    <property type="term" value="P:ribosome biogenesis"/>
    <property type="evidence" value="ECO:0007669"/>
    <property type="project" value="TreeGrafter"/>
</dbReference>
<keyword evidence="2" id="KW-0547">Nucleotide-binding</keyword>
<evidence type="ECO:0000259" key="5">
    <source>
        <dbReference type="SMART" id="SM00382"/>
    </source>
</evidence>
<dbReference type="InterPro" id="IPR003960">
    <property type="entry name" value="ATPase_AAA_CS"/>
</dbReference>
<feature type="region of interest" description="Disordered" evidence="4">
    <location>
        <begin position="1012"/>
        <end position="1032"/>
    </location>
</feature>
<organism evidence="6 7">
    <name type="scientific">Acanthoscelides obtectus</name>
    <name type="common">Bean weevil</name>
    <name type="synonym">Bruchus obtectus</name>
    <dbReference type="NCBI Taxonomy" id="200917"/>
    <lineage>
        <taxon>Eukaryota</taxon>
        <taxon>Metazoa</taxon>
        <taxon>Ecdysozoa</taxon>
        <taxon>Arthropoda</taxon>
        <taxon>Hexapoda</taxon>
        <taxon>Insecta</taxon>
        <taxon>Pterygota</taxon>
        <taxon>Neoptera</taxon>
        <taxon>Endopterygota</taxon>
        <taxon>Coleoptera</taxon>
        <taxon>Polyphaga</taxon>
        <taxon>Cucujiformia</taxon>
        <taxon>Chrysomeloidea</taxon>
        <taxon>Chrysomelidae</taxon>
        <taxon>Bruchinae</taxon>
        <taxon>Bruchini</taxon>
        <taxon>Acanthoscelides</taxon>
    </lineage>
</organism>
<evidence type="ECO:0000313" key="6">
    <source>
        <dbReference type="EMBL" id="CAH1968222.1"/>
    </source>
</evidence>
<evidence type="ECO:0000256" key="1">
    <source>
        <dbReference type="ARBA" id="ARBA00006914"/>
    </source>
</evidence>
<feature type="region of interest" description="Disordered" evidence="4">
    <location>
        <begin position="590"/>
        <end position="619"/>
    </location>
</feature>
<keyword evidence="7" id="KW-1185">Reference proteome</keyword>
<dbReference type="OrthoDB" id="27435at2759"/>
<dbReference type="Proteomes" id="UP001152888">
    <property type="component" value="Unassembled WGS sequence"/>
</dbReference>
<dbReference type="GO" id="GO:1990275">
    <property type="term" value="F:preribosome binding"/>
    <property type="evidence" value="ECO:0007669"/>
    <property type="project" value="TreeGrafter"/>
</dbReference>
<protein>
    <recommendedName>
        <fullName evidence="5">AAA+ ATPase domain-containing protein</fullName>
    </recommendedName>
</protein>
<dbReference type="FunFam" id="1.10.8.60:FF:000112">
    <property type="entry name" value="Smallminded, isoform A"/>
    <property type="match status" value="1"/>
</dbReference>
<dbReference type="Gene3D" id="1.10.8.60">
    <property type="match status" value="2"/>
</dbReference>
<dbReference type="InterPro" id="IPR050168">
    <property type="entry name" value="AAA_ATPase_domain"/>
</dbReference>
<feature type="region of interest" description="Disordered" evidence="4">
    <location>
        <begin position="1"/>
        <end position="61"/>
    </location>
</feature>
<feature type="compositionally biased region" description="Basic and acidic residues" evidence="4">
    <location>
        <begin position="540"/>
        <end position="549"/>
    </location>
</feature>
<dbReference type="CDD" id="cd19518">
    <property type="entry name" value="RecA-like_NVL_r1-like"/>
    <property type="match status" value="1"/>
</dbReference>
<dbReference type="Pfam" id="PF01926">
    <property type="entry name" value="MMR_HSR1"/>
    <property type="match status" value="1"/>
</dbReference>
<feature type="domain" description="AAA+ ATPase" evidence="5">
    <location>
        <begin position="780"/>
        <end position="919"/>
    </location>
</feature>
<proteinExistence type="inferred from homology"/>
<dbReference type="GO" id="GO:0005525">
    <property type="term" value="F:GTP binding"/>
    <property type="evidence" value="ECO:0007669"/>
    <property type="project" value="InterPro"/>
</dbReference>
<keyword evidence="3" id="KW-0067">ATP-binding</keyword>
<dbReference type="Pfam" id="PF00004">
    <property type="entry name" value="AAA"/>
    <property type="match status" value="2"/>
</dbReference>
<dbReference type="Pfam" id="PF17862">
    <property type="entry name" value="AAA_lid_3"/>
    <property type="match status" value="2"/>
</dbReference>
<dbReference type="GO" id="GO:0016887">
    <property type="term" value="F:ATP hydrolysis activity"/>
    <property type="evidence" value="ECO:0007669"/>
    <property type="project" value="InterPro"/>
</dbReference>
<dbReference type="InterPro" id="IPR041569">
    <property type="entry name" value="AAA_lid_3"/>
</dbReference>
<feature type="compositionally biased region" description="Acidic residues" evidence="4">
    <location>
        <begin position="595"/>
        <end position="612"/>
    </location>
</feature>
<feature type="compositionally biased region" description="Acidic residues" evidence="4">
    <location>
        <begin position="525"/>
        <end position="534"/>
    </location>
</feature>
<dbReference type="SMART" id="SM00382">
    <property type="entry name" value="AAA"/>
    <property type="match status" value="2"/>
</dbReference>
<dbReference type="Gene3D" id="3.40.50.300">
    <property type="entry name" value="P-loop containing nucleotide triphosphate hydrolases"/>
    <property type="match status" value="3"/>
</dbReference>
<dbReference type="FunFam" id="3.40.50.300:FF:000149">
    <property type="entry name" value="Nuclear valosin-containing protein-like"/>
    <property type="match status" value="1"/>
</dbReference>
<sequence length="1419" mass="158405">MPQGRRKVPFSGKAKKEQLKAKRQNKQGPKNILLKSSEDSGEGTSVQKINFQPARDGKSKPNRYALQFFKESKEQVAKQKELARQSLDPKSEKDLEVDGDDYFVKELDFPKRPAWSYDLTKDQLESKEQKYFNEYLKSIEEKFDWKELSVFELNLETWRQLWRVLEMSDVILFIVDIRFSAFMFPPSLYDYVVNILKKDFILVLNKIDLASASVVVAWKAYFQEKYPDLHIVMFTTLPGYNLVGKQSDTGGLQVRRRRGKIHMAAEGTQQLFDVCKQLVGNEVDLSSWENKIKEEMNVEIDTDDQVAIEETHQLKSVDTQYYEYEKYSKGVLTVGCIGQPNVGKSSLMNAIMGKKVVSVSKTPGHTKHFQTIFLTKNVRLCDCPGLVFPSKVPKTLQVLMGSYPIAQLREPYTTVKYLAERLDLVKLLRIEHPTNDDTWSAIDICDGWAKKRRFYTAKAARLDTYRAANNILRMALDGKICLCHRPPAYAEKKGYWSTHPEIKIVEWIQARSSEESSPQNLELSDLSDESDEESAVSKQEQMKYAKSEDGETDENDEQDENSEDDEEEENSEEELLCATNKFAALQEQYGLSSDNSEEESVISADSGEEEPTTSEQINDSMNNQMVDLYKMNAAKDIDENELIDISSEDSDDEEAMRAAINAHAASVLREEMIRSAAAQAAPPENNKAQAAANERYLAELKKDQNPSDKGKKRKLNEYVSVTSSSMKSNTSKKKKQNAAFEEIKYSFKDVGGMNKTLEEVCKLLLHITHPEIYKSIGITPPRGFLLHGPPGSGKTLLANAIAGELNVPLLKVAAPELVAGISGESEERIRELFDQSVKLSPCILFIDEIDAITPNRQNAQKDMEKRIVAQLLSCLDELSSSEPGNRVLVIGATNRPDSIDPALRRAGRFDREIPLGIPNKDSRIQILKVLTNKLKLMDGFDFEKVAAYTPGFVGADLLSLVREAAMAAVNRLIKEVREKYVQSAQVQQQQTKQDEKPQEEISAQIVVDEVPKEAEAVNGEKPTEPTLAADGGGSESAAVVVIDDDNSSQQKINDVTVTPVVSSVANNALAKLSEVRTALEEILLWLHESLPISERELQGLSISLADFEVALKSVQPSAKREGFATVPDITWDDVGALREIREELQMTIVAPVRHAKQFEALGLNVPTGVLLCGPPGCGKTLLAKAIANEARINFISVKGPELLNMYVGESERAVRVCFERARNSAPCVIFFDELDALCPKRSLASEGNATVRVVNQLLTEMDGIGSRNGVFLLAASNRPDIVDPAVLRPGRLDKILYVGLPAGNERVDILRTITKNGTRPKLAPDVDLEEIGTSEECRGFTGADLAALVREAGVLALKDVLCGETMSGSEIMVTGEHFKNAFKKIRPSVPEKDRTHYEKLRKLYSSLQRDTEVEEMELS</sequence>
<dbReference type="FunFam" id="3.40.50.300:FF:000600">
    <property type="entry name" value="Nuclear valosin-containing protein-like"/>
    <property type="match status" value="1"/>
</dbReference>
<feature type="compositionally biased region" description="Low complexity" evidence="4">
    <location>
        <begin position="719"/>
        <end position="729"/>
    </location>
</feature>
<evidence type="ECO:0000256" key="2">
    <source>
        <dbReference type="ARBA" id="ARBA00022741"/>
    </source>
</evidence>
<dbReference type="InterPro" id="IPR003593">
    <property type="entry name" value="AAA+_ATPase"/>
</dbReference>
<feature type="region of interest" description="Disordered" evidence="4">
    <location>
        <begin position="700"/>
        <end position="733"/>
    </location>
</feature>
<dbReference type="InterPro" id="IPR027417">
    <property type="entry name" value="P-loop_NTPase"/>
</dbReference>
<dbReference type="PANTHER" id="PTHR23077:SF171">
    <property type="entry name" value="NUCLEAR VALOSIN-CONTAINING PROTEIN-LIKE"/>
    <property type="match status" value="1"/>
</dbReference>
<dbReference type="InterPro" id="IPR003959">
    <property type="entry name" value="ATPase_AAA_core"/>
</dbReference>
<gene>
    <name evidence="6" type="ORF">ACAOBT_LOCUS7730</name>
</gene>
<evidence type="ECO:0000256" key="3">
    <source>
        <dbReference type="ARBA" id="ARBA00022840"/>
    </source>
</evidence>
<feature type="compositionally biased region" description="Acidic residues" evidence="4">
    <location>
        <begin position="550"/>
        <end position="574"/>
    </location>
</feature>
<dbReference type="GO" id="GO:0005634">
    <property type="term" value="C:nucleus"/>
    <property type="evidence" value="ECO:0007669"/>
    <property type="project" value="TreeGrafter"/>
</dbReference>